<keyword evidence="2" id="KW-1185">Reference proteome</keyword>
<evidence type="ECO:0000313" key="2">
    <source>
        <dbReference type="Proteomes" id="UP001056268"/>
    </source>
</evidence>
<sequence>MTTVSSKTTKNTNNISIFN</sequence>
<dbReference type="EMBL" id="CP098324">
    <property type="protein sequence ID" value="URW78488.1"/>
    <property type="molecule type" value="Genomic_DNA"/>
</dbReference>
<gene>
    <name evidence="1" type="ORF">NBT09_07215</name>
</gene>
<reference evidence="1" key="1">
    <citation type="submission" date="2022-05" db="EMBL/GenBank/DDBJ databases">
        <title>Tracking Rickettsia raoultii infection dynamics in vivo by bioorthogonal metabolic labeling.</title>
        <authorList>
            <person name="Zhu D.-Y."/>
            <person name="Jia N."/>
            <person name="Li C."/>
            <person name="Zhang M.-Z."/>
            <person name="Liu H.-B."/>
            <person name="Cao W.-C."/>
        </authorList>
    </citation>
    <scope>NUCLEOTIDE SEQUENCE</scope>
    <source>
        <strain evidence="1">BIME</strain>
    </source>
</reference>
<organism evidence="1 2">
    <name type="scientific">Rickettsia conorii subsp. raoultii</name>
    <dbReference type="NCBI Taxonomy" id="369822"/>
    <lineage>
        <taxon>Bacteria</taxon>
        <taxon>Pseudomonadati</taxon>
        <taxon>Pseudomonadota</taxon>
        <taxon>Alphaproteobacteria</taxon>
        <taxon>Rickettsiales</taxon>
        <taxon>Rickettsiaceae</taxon>
        <taxon>Rickettsieae</taxon>
        <taxon>Rickettsia</taxon>
        <taxon>spotted fever group</taxon>
    </lineage>
</organism>
<accession>A0ABY4U1H1</accession>
<name>A0ABY4U1H1_RICCR</name>
<dbReference type="Proteomes" id="UP001056268">
    <property type="component" value="Chromosome"/>
</dbReference>
<proteinExistence type="predicted"/>
<evidence type="ECO:0000313" key="1">
    <source>
        <dbReference type="EMBL" id="URW78488.1"/>
    </source>
</evidence>
<protein>
    <submittedName>
        <fullName evidence="1">Uncharacterized protein</fullName>
    </submittedName>
</protein>